<name>A0ABX9LYU7_9LACO</name>
<comment type="caution">
    <text evidence="1">The sequence shown here is derived from an EMBL/GenBank/DDBJ whole genome shotgun (WGS) entry which is preliminary data.</text>
</comment>
<evidence type="ECO:0000313" key="1">
    <source>
        <dbReference type="EMBL" id="RHW53584.1"/>
    </source>
</evidence>
<dbReference type="Proteomes" id="UP000283380">
    <property type="component" value="Unassembled WGS sequence"/>
</dbReference>
<evidence type="ECO:0000313" key="2">
    <source>
        <dbReference type="Proteomes" id="UP000283380"/>
    </source>
</evidence>
<reference evidence="1 2" key="1">
    <citation type="submission" date="2018-07" db="EMBL/GenBank/DDBJ databases">
        <title>Genome sequences of six Lactobacillus spp. isolated from bumble bee guts.</title>
        <authorList>
            <person name="Motta E.V.S."/>
            <person name="Moran N.A."/>
        </authorList>
    </citation>
    <scope>NUCLEOTIDE SEQUENCE [LARGE SCALE GENOMIC DNA]</scope>
    <source>
        <strain evidence="1 2">BI-4G</strain>
    </source>
</reference>
<proteinExistence type="predicted"/>
<accession>A0ABX9LYU7</accession>
<keyword evidence="2" id="KW-1185">Reference proteome</keyword>
<sequence length="59" mass="6479">MGKLFKQIHRPRATHQAVINNLVIASHCWAGINDLAVSATGIDSRNIKRARLASDSIKI</sequence>
<dbReference type="EMBL" id="QOCU01000001">
    <property type="protein sequence ID" value="RHW53584.1"/>
    <property type="molecule type" value="Genomic_DNA"/>
</dbReference>
<organism evidence="1 2">
    <name type="scientific">Lactobacillus bombicola</name>
    <dbReference type="NCBI Taxonomy" id="1505723"/>
    <lineage>
        <taxon>Bacteria</taxon>
        <taxon>Bacillati</taxon>
        <taxon>Bacillota</taxon>
        <taxon>Bacilli</taxon>
        <taxon>Lactobacillales</taxon>
        <taxon>Lactobacillaceae</taxon>
        <taxon>Lactobacillus</taxon>
    </lineage>
</organism>
<gene>
    <name evidence="1" type="ORF">DS834_01215</name>
</gene>
<evidence type="ECO:0008006" key="3">
    <source>
        <dbReference type="Google" id="ProtNLM"/>
    </source>
</evidence>
<protein>
    <recommendedName>
        <fullName evidence="3">Transposase</fullName>
    </recommendedName>
</protein>